<dbReference type="GO" id="GO:0030488">
    <property type="term" value="P:tRNA methylation"/>
    <property type="evidence" value="ECO:0007669"/>
    <property type="project" value="TreeGrafter"/>
</dbReference>
<evidence type="ECO:0000256" key="6">
    <source>
        <dbReference type="ARBA" id="ARBA00022603"/>
    </source>
</evidence>
<evidence type="ECO:0000256" key="5">
    <source>
        <dbReference type="ARBA" id="ARBA00022490"/>
    </source>
</evidence>
<dbReference type="OMA" id="CFFKLHH"/>
<evidence type="ECO:0000256" key="11">
    <source>
        <dbReference type="PROSITE-ProRule" id="PRU00723"/>
    </source>
</evidence>
<evidence type="ECO:0000256" key="12">
    <source>
        <dbReference type="SAM" id="MobiDB-lite"/>
    </source>
</evidence>
<dbReference type="Ensembl" id="ENSCJAT00000042284.5">
    <property type="protein sequence ID" value="ENSCJAP00000040026.4"/>
    <property type="gene ID" value="ENSCJAG00000021498.5"/>
</dbReference>
<feature type="region of interest" description="Disordered" evidence="12">
    <location>
        <begin position="23"/>
        <end position="62"/>
    </location>
</feature>
<reference evidence="14" key="3">
    <citation type="submission" date="2025-09" db="UniProtKB">
        <authorList>
            <consortium name="Ensembl"/>
        </authorList>
    </citation>
    <scope>IDENTIFICATION</scope>
</reference>
<dbReference type="AlphaFoldDB" id="F7ILM5"/>
<feature type="compositionally biased region" description="Gly residues" evidence="12">
    <location>
        <begin position="146"/>
        <end position="155"/>
    </location>
</feature>
<keyword evidence="6" id="KW-0489">Methyltransferase</keyword>
<feature type="region of interest" description="Disordered" evidence="12">
    <location>
        <begin position="600"/>
        <end position="620"/>
    </location>
</feature>
<feature type="region of interest" description="Disordered" evidence="12">
    <location>
        <begin position="122"/>
        <end position="211"/>
    </location>
</feature>
<comment type="catalytic activity">
    <reaction evidence="10">
        <text>uridine(44) in tRNA(Ser) + S-adenosyl-L-methionine = 2'-O-methyluridine(44) in tRNA(Ser) + S-adenosyl-L-homocysteine + H(+)</text>
        <dbReference type="Rhea" id="RHEA:43100"/>
        <dbReference type="Rhea" id="RHEA-COMP:10339"/>
        <dbReference type="Rhea" id="RHEA-COMP:10340"/>
        <dbReference type="ChEBI" id="CHEBI:15378"/>
        <dbReference type="ChEBI" id="CHEBI:57856"/>
        <dbReference type="ChEBI" id="CHEBI:59789"/>
        <dbReference type="ChEBI" id="CHEBI:65315"/>
        <dbReference type="ChEBI" id="CHEBI:74478"/>
        <dbReference type="EC" id="2.1.1.211"/>
    </reaction>
</comment>
<evidence type="ECO:0000313" key="15">
    <source>
        <dbReference type="Proteomes" id="UP000008225"/>
    </source>
</evidence>
<keyword evidence="9" id="KW-0819">tRNA processing</keyword>
<dbReference type="Pfam" id="PF07757">
    <property type="entry name" value="AdoMet_MTase"/>
    <property type="match status" value="1"/>
</dbReference>
<dbReference type="GO" id="GO:0008270">
    <property type="term" value="F:zinc ion binding"/>
    <property type="evidence" value="ECO:0007669"/>
    <property type="project" value="UniProtKB-KW"/>
</dbReference>
<gene>
    <name evidence="14" type="primary">TRMT44</name>
</gene>
<keyword evidence="8" id="KW-0949">S-adenosyl-L-methionine</keyword>
<dbReference type="GO" id="GO:0005737">
    <property type="term" value="C:cytoplasm"/>
    <property type="evidence" value="ECO:0007669"/>
    <property type="project" value="UniProtKB-SubCell"/>
</dbReference>
<feature type="compositionally biased region" description="Basic and acidic residues" evidence="12">
    <location>
        <begin position="197"/>
        <end position="206"/>
    </location>
</feature>
<sequence>MPLGGSPGNKTNVKLLIHRLKSNPCQGNQKQERRSPQATLISGPSTPPHDVNAPRHRAASSRRAAAGALHLAIAMAEVGRVAVSDPGALLPRGFWAAVEVWLERPHVANKRLCGARLDARRSATLPSAEACGQGTSAGPEQKERGPGPGQGSPGEGPGPRPPSGPKQGTACCESEEAQGQCQQEEAQREAASAPLRDPGHPGHIEGEEGDFPAADLDSLWDDFSRSLARGNSKLLSFLTCSGAGSQPEAQRELDVVLRTVIPKTGPQCPITAPRREMVVQDVLNGTVTFLPLEEDDEGNLKVEMSNVYQIQLSHSRGEWFISVLIFCPERWHSDGIVYPKPTWLGEQLPAKLARWCVQNRKSGFKSTLSLISIMKYSKAYQELKEKYKEMVKVWPEVTDPEKFVYEDVAIAAYLLILWEEERAERGLTARQSFIDLGCGNGLLVHILSSEGHPGRGIDVRRRKIWDMYGPQTRLEEDAITPNDKTLFPDVDWLIGNHSDELTPWIPVIAARSAYNCCFFVLPCCCFDFVGKYRRRQSKKTQYREYLDFIKEVGSACGFHVEEDCLRIPSTKRVCLVGKSRTYPPSREASMDEKRTQYINSRQGRPVSPPGQGLSPSPPQVAFGSTGHCDGHQALDAGVGCVPGAQAAEHRSGPQTGGPWLPGFHPREKTERVRNCAALPRDFIDQVVLQVANLLLGGKQSNTRSSRNGSVKTWNGGESLSLAEVASALDAETLRRLKRECGGLQTLLRNSHQVFRVVNGRVHIRDWREETPRKTKPPAAKRRLLSEACKTRLCWFFMHHPDGCALSADCCLFAHGPAELRLPQTRRKKTL</sequence>
<evidence type="ECO:0000256" key="10">
    <source>
        <dbReference type="ARBA" id="ARBA00047957"/>
    </source>
</evidence>
<dbReference type="GO" id="GO:0141101">
    <property type="term" value="F:tRNA(Ser) (uridine(44)-2'-O-)-methyltransferase activity"/>
    <property type="evidence" value="ECO:0007669"/>
    <property type="project" value="UniProtKB-EC"/>
</dbReference>
<dbReference type="Proteomes" id="UP000008225">
    <property type="component" value="Chromosome 3"/>
</dbReference>
<dbReference type="PROSITE" id="PS50103">
    <property type="entry name" value="ZF_C3H1"/>
    <property type="match status" value="1"/>
</dbReference>
<organism evidence="14 15">
    <name type="scientific">Callithrix jacchus</name>
    <name type="common">White-tufted-ear marmoset</name>
    <name type="synonym">Simia Jacchus</name>
    <dbReference type="NCBI Taxonomy" id="9483"/>
    <lineage>
        <taxon>Eukaryota</taxon>
        <taxon>Metazoa</taxon>
        <taxon>Chordata</taxon>
        <taxon>Craniata</taxon>
        <taxon>Vertebrata</taxon>
        <taxon>Euteleostomi</taxon>
        <taxon>Mammalia</taxon>
        <taxon>Eutheria</taxon>
        <taxon>Euarchontoglires</taxon>
        <taxon>Primates</taxon>
        <taxon>Haplorrhini</taxon>
        <taxon>Platyrrhini</taxon>
        <taxon>Cebidae</taxon>
        <taxon>Callitrichinae</taxon>
        <taxon>Callithrix</taxon>
        <taxon>Callithrix</taxon>
    </lineage>
</organism>
<comment type="similarity">
    <text evidence="2">Belongs to the TRM44 family.</text>
</comment>
<comment type="subcellular location">
    <subcellularLocation>
        <location evidence="1">Cytoplasm</location>
    </subcellularLocation>
</comment>
<dbReference type="PANTHER" id="PTHR21210">
    <property type="entry name" value="TRNA (URACIL-O(2)-)-METHYLTRANSFERASE-RELATED"/>
    <property type="match status" value="1"/>
</dbReference>
<protein>
    <recommendedName>
        <fullName evidence="4">Probable tRNA (uracil-O(2)-)-methyltransferase</fullName>
        <ecNumber evidence="3">2.1.1.211</ecNumber>
    </recommendedName>
</protein>
<feature type="compositionally biased region" description="Low complexity" evidence="12">
    <location>
        <begin position="165"/>
        <end position="193"/>
    </location>
</feature>
<accession>F7ILM5</accession>
<proteinExistence type="inferred from homology"/>
<evidence type="ECO:0000256" key="2">
    <source>
        <dbReference type="ARBA" id="ARBA00009056"/>
    </source>
</evidence>
<keyword evidence="11" id="KW-0862">Zinc</keyword>
<evidence type="ECO:0000313" key="14">
    <source>
        <dbReference type="Ensembl" id="ENSCJAP00000040026.4"/>
    </source>
</evidence>
<name>F7ILM5_CALJA</name>
<keyword evidence="5" id="KW-0963">Cytoplasm</keyword>
<keyword evidence="11" id="KW-0863">Zinc-finger</keyword>
<dbReference type="EC" id="2.1.1.211" evidence="3"/>
<dbReference type="PANTHER" id="PTHR21210:SF0">
    <property type="entry name" value="TRNA (URACIL-O(2)-)-METHYLTRANSFERASE-RELATED"/>
    <property type="match status" value="1"/>
</dbReference>
<reference evidence="14" key="2">
    <citation type="submission" date="2025-08" db="UniProtKB">
        <authorList>
            <consortium name="Ensembl"/>
        </authorList>
    </citation>
    <scope>IDENTIFICATION</scope>
</reference>
<evidence type="ECO:0000256" key="9">
    <source>
        <dbReference type="ARBA" id="ARBA00022694"/>
    </source>
</evidence>
<evidence type="ECO:0000256" key="3">
    <source>
        <dbReference type="ARBA" id="ARBA00012795"/>
    </source>
</evidence>
<feature type="zinc finger region" description="C3H1-type" evidence="11">
    <location>
        <begin position="787"/>
        <end position="817"/>
    </location>
</feature>
<evidence type="ECO:0000259" key="13">
    <source>
        <dbReference type="PROSITE" id="PS50103"/>
    </source>
</evidence>
<evidence type="ECO:0000256" key="7">
    <source>
        <dbReference type="ARBA" id="ARBA00022679"/>
    </source>
</evidence>
<dbReference type="InterPro" id="IPR011671">
    <property type="entry name" value="tRNA_uracil_MeTrfase"/>
</dbReference>
<dbReference type="eggNOG" id="KOG3790">
    <property type="taxonomic scope" value="Eukaryota"/>
</dbReference>
<evidence type="ECO:0000256" key="1">
    <source>
        <dbReference type="ARBA" id="ARBA00004496"/>
    </source>
</evidence>
<dbReference type="Bgee" id="ENSCJAG00000021498">
    <property type="expression patterns" value="Expressed in liver and 6 other cell types or tissues"/>
</dbReference>
<dbReference type="InterPro" id="IPR000571">
    <property type="entry name" value="Znf_CCCH"/>
</dbReference>
<keyword evidence="11" id="KW-0479">Metal-binding</keyword>
<keyword evidence="7" id="KW-0808">Transferase</keyword>
<dbReference type="GeneTree" id="ENSGT00390000000645"/>
<feature type="domain" description="C3H1-type" evidence="13">
    <location>
        <begin position="787"/>
        <end position="817"/>
    </location>
</feature>
<evidence type="ECO:0000256" key="4">
    <source>
        <dbReference type="ARBA" id="ARBA00018325"/>
    </source>
</evidence>
<evidence type="ECO:0000256" key="8">
    <source>
        <dbReference type="ARBA" id="ARBA00022691"/>
    </source>
</evidence>
<keyword evidence="15" id="KW-1185">Reference proteome</keyword>
<reference evidence="14" key="1">
    <citation type="submission" date="2009-03" db="EMBL/GenBank/DDBJ databases">
        <authorList>
            <person name="Warren W."/>
            <person name="Ye L."/>
            <person name="Minx P."/>
            <person name="Worley K."/>
            <person name="Gibbs R."/>
            <person name="Wilson R.K."/>
        </authorList>
    </citation>
    <scope>NUCLEOTIDE SEQUENCE [LARGE SCALE GENOMIC DNA]</scope>
</reference>